<dbReference type="InterPro" id="IPR004372">
    <property type="entry name" value="Ac/propionate_kinase"/>
</dbReference>
<evidence type="ECO:0000256" key="6">
    <source>
        <dbReference type="RuleBase" id="RU003835"/>
    </source>
</evidence>
<keyword evidence="5" id="KW-0963">Cytoplasm</keyword>
<sequence length="394" mass="41735">MILVLNVGSTSVKYELFDGQMSVAEGAVTNVGEGETVISQTVGGETAEEETDIADHTAAIEAVLSRLTGEDAVALEEPGEIEAVGHRVVHGGPLSEPQLIDSAVVKTIERYASIAPLHNPANLRGIEGAEAALPDLPHVAVFDTAFHETMPPKAYRYGLPNEYYKDHRIRRYGFHGISHEYVGEEAASMLDQPFSESTLITCHLGGGCSVAAIENGRSVDTSMGFSPLEGLLMATRAGDLDPAVVQYLVDEVGMDLDRVFDVLNHESGFAGLSGVSDDLREVLEAAGAGDERAELAVDVFVYRIVKYVGAYAAVLGDVDGLVFTAGIGENAPTIRKRVCTAPGLGTELDDEANRAAIGERAIVSTADAEIPVLVVPTDEELMIARETARVADTA</sequence>
<comment type="subcellular location">
    <subcellularLocation>
        <location evidence="5">Cytoplasm</location>
    </subcellularLocation>
</comment>
<dbReference type="GO" id="GO:0006085">
    <property type="term" value="P:acetyl-CoA biosynthetic process"/>
    <property type="evidence" value="ECO:0007669"/>
    <property type="project" value="UniProtKB-UniRule"/>
</dbReference>
<evidence type="ECO:0000313" key="8">
    <source>
        <dbReference type="Proteomes" id="UP001597139"/>
    </source>
</evidence>
<dbReference type="InterPro" id="IPR023865">
    <property type="entry name" value="Aliphatic_acid_kinase_CS"/>
</dbReference>
<evidence type="ECO:0000256" key="2">
    <source>
        <dbReference type="ARBA" id="ARBA00022741"/>
    </source>
</evidence>
<name>A0ABD6BUD0_9EURY</name>
<keyword evidence="1 5" id="KW-0808">Transferase</keyword>
<comment type="subunit">
    <text evidence="5">Homodimer.</text>
</comment>
<dbReference type="AlphaFoldDB" id="A0ABD6BUD0"/>
<keyword evidence="2 5" id="KW-0547">Nucleotide-binding</keyword>
<dbReference type="PROSITE" id="PS01075">
    <property type="entry name" value="ACETATE_KINASE_1"/>
    <property type="match status" value="1"/>
</dbReference>
<keyword evidence="3 5" id="KW-0418">Kinase</keyword>
<dbReference type="PANTHER" id="PTHR21060">
    <property type="entry name" value="ACETATE KINASE"/>
    <property type="match status" value="1"/>
</dbReference>
<dbReference type="PIRSF" id="PIRSF000722">
    <property type="entry name" value="Acetate_prop_kin"/>
    <property type="match status" value="1"/>
</dbReference>
<evidence type="ECO:0000256" key="4">
    <source>
        <dbReference type="ARBA" id="ARBA00022840"/>
    </source>
</evidence>
<comment type="similarity">
    <text evidence="5 6">Belongs to the acetokinase family.</text>
</comment>
<feature type="binding site" evidence="5">
    <location>
        <begin position="278"/>
        <end position="280"/>
    </location>
    <ligand>
        <name>ATP</name>
        <dbReference type="ChEBI" id="CHEBI:30616"/>
    </ligand>
</feature>
<dbReference type="GO" id="GO:0005737">
    <property type="term" value="C:cytoplasm"/>
    <property type="evidence" value="ECO:0007669"/>
    <property type="project" value="UniProtKB-SubCell"/>
</dbReference>
<comment type="function">
    <text evidence="5">Catalyzes the formation of acetyl phosphate from acetate and ATP. Can also catalyze the reverse reaction.</text>
</comment>
<dbReference type="EC" id="2.7.2.1" evidence="5"/>
<evidence type="ECO:0000313" key="7">
    <source>
        <dbReference type="EMBL" id="MFD1568405.1"/>
    </source>
</evidence>
<feature type="binding site" evidence="5">
    <location>
        <begin position="326"/>
        <end position="330"/>
    </location>
    <ligand>
        <name>ATP</name>
        <dbReference type="ChEBI" id="CHEBI:30616"/>
    </ligand>
</feature>
<protein>
    <recommendedName>
        <fullName evidence="5">Acetate kinase</fullName>
        <ecNumber evidence="5">2.7.2.1</ecNumber>
    </recommendedName>
    <alternativeName>
        <fullName evidence="5">Acetokinase</fullName>
    </alternativeName>
</protein>
<keyword evidence="5" id="KW-0479">Metal-binding</keyword>
<dbReference type="GO" id="GO:0000287">
    <property type="term" value="F:magnesium ion binding"/>
    <property type="evidence" value="ECO:0007669"/>
    <property type="project" value="UniProtKB-UniRule"/>
</dbReference>
<comment type="caution">
    <text evidence="7">The sequence shown here is derived from an EMBL/GenBank/DDBJ whole genome shotgun (WGS) entry which is preliminary data.</text>
</comment>
<dbReference type="PANTHER" id="PTHR21060:SF15">
    <property type="entry name" value="ACETATE KINASE-RELATED"/>
    <property type="match status" value="1"/>
</dbReference>
<dbReference type="InterPro" id="IPR000890">
    <property type="entry name" value="Aliphatic_acid_kin_short-chain"/>
</dbReference>
<organism evidence="7 8">
    <name type="scientific">Halolamina litorea</name>
    <dbReference type="NCBI Taxonomy" id="1515593"/>
    <lineage>
        <taxon>Archaea</taxon>
        <taxon>Methanobacteriati</taxon>
        <taxon>Methanobacteriota</taxon>
        <taxon>Stenosarchaea group</taxon>
        <taxon>Halobacteria</taxon>
        <taxon>Halobacteriales</taxon>
        <taxon>Haloferacaceae</taxon>
    </lineage>
</organism>
<feature type="binding site" evidence="5">
    <location>
        <position position="13"/>
    </location>
    <ligand>
        <name>ATP</name>
        <dbReference type="ChEBI" id="CHEBI:30616"/>
    </ligand>
</feature>
<dbReference type="GO" id="GO:0005524">
    <property type="term" value="F:ATP binding"/>
    <property type="evidence" value="ECO:0007669"/>
    <property type="project" value="UniProtKB-KW"/>
</dbReference>
<dbReference type="GO" id="GO:0008776">
    <property type="term" value="F:acetate kinase activity"/>
    <property type="evidence" value="ECO:0007669"/>
    <property type="project" value="UniProtKB-UniRule"/>
</dbReference>
<dbReference type="NCBIfam" id="TIGR00016">
    <property type="entry name" value="ackA"/>
    <property type="match status" value="1"/>
</dbReference>
<comment type="pathway">
    <text evidence="5">Metabolic intermediate biosynthesis; acetyl-CoA biosynthesis; acetyl-CoA from acetate: step 1/2.</text>
</comment>
<dbReference type="InterPro" id="IPR043129">
    <property type="entry name" value="ATPase_NBD"/>
</dbReference>
<feature type="active site" description="Proton donor/acceptor" evidence="5">
    <location>
        <position position="143"/>
    </location>
</feature>
<dbReference type="RefSeq" id="WP_267648151.1">
    <property type="nucleotide sequence ID" value="NZ_JANHGR010000003.1"/>
</dbReference>
<proteinExistence type="inferred from homology"/>
<dbReference type="Pfam" id="PF00871">
    <property type="entry name" value="Acetate_kinase"/>
    <property type="match status" value="1"/>
</dbReference>
<feature type="site" description="Transition state stabilizer" evidence="5">
    <location>
        <position position="236"/>
    </location>
</feature>
<feature type="site" description="Transition state stabilizer" evidence="5">
    <location>
        <position position="175"/>
    </location>
</feature>
<dbReference type="PROSITE" id="PS01076">
    <property type="entry name" value="ACETATE_KINASE_2"/>
    <property type="match status" value="1"/>
</dbReference>
<feature type="binding site" evidence="5">
    <location>
        <position position="379"/>
    </location>
    <ligand>
        <name>Mg(2+)</name>
        <dbReference type="ChEBI" id="CHEBI:18420"/>
    </ligand>
</feature>
<keyword evidence="4 5" id="KW-0067">ATP-binding</keyword>
<reference evidence="7 8" key="1">
    <citation type="journal article" date="2019" name="Int. J. Syst. Evol. Microbiol.">
        <title>The Global Catalogue of Microorganisms (GCM) 10K type strain sequencing project: providing services to taxonomists for standard genome sequencing and annotation.</title>
        <authorList>
            <consortium name="The Broad Institute Genomics Platform"/>
            <consortium name="The Broad Institute Genome Sequencing Center for Infectious Disease"/>
            <person name="Wu L."/>
            <person name="Ma J."/>
        </authorList>
    </citation>
    <scope>NUCLEOTIDE SEQUENCE [LARGE SCALE GENOMIC DNA]</scope>
    <source>
        <strain evidence="7 8">CGMCC 1.12859</strain>
    </source>
</reference>
<feature type="binding site" evidence="5">
    <location>
        <position position="6"/>
    </location>
    <ligand>
        <name>Mg(2+)</name>
        <dbReference type="ChEBI" id="CHEBI:18420"/>
    </ligand>
</feature>
<accession>A0ABD6BUD0</accession>
<dbReference type="Proteomes" id="UP001597139">
    <property type="component" value="Unassembled WGS sequence"/>
</dbReference>
<keyword evidence="8" id="KW-1185">Reference proteome</keyword>
<feature type="binding site" evidence="5">
    <location>
        <position position="87"/>
    </location>
    <ligand>
        <name>substrate</name>
    </ligand>
</feature>
<evidence type="ECO:0000256" key="1">
    <source>
        <dbReference type="ARBA" id="ARBA00022679"/>
    </source>
</evidence>
<evidence type="ECO:0000256" key="5">
    <source>
        <dbReference type="HAMAP-Rule" id="MF_00020"/>
    </source>
</evidence>
<dbReference type="HAMAP" id="MF_00020">
    <property type="entry name" value="Acetate_kinase"/>
    <property type="match status" value="1"/>
</dbReference>
<feature type="binding site" evidence="5">
    <location>
        <begin position="203"/>
        <end position="207"/>
    </location>
    <ligand>
        <name>ATP</name>
        <dbReference type="ChEBI" id="CHEBI:30616"/>
    </ligand>
</feature>
<comment type="catalytic activity">
    <reaction evidence="5">
        <text>acetate + ATP = acetyl phosphate + ADP</text>
        <dbReference type="Rhea" id="RHEA:11352"/>
        <dbReference type="ChEBI" id="CHEBI:22191"/>
        <dbReference type="ChEBI" id="CHEBI:30089"/>
        <dbReference type="ChEBI" id="CHEBI:30616"/>
        <dbReference type="ChEBI" id="CHEBI:456216"/>
        <dbReference type="EC" id="2.7.2.1"/>
    </reaction>
</comment>
<keyword evidence="5" id="KW-0460">Magnesium</keyword>
<dbReference type="EMBL" id="JBHUCZ010000012">
    <property type="protein sequence ID" value="MFD1568405.1"/>
    <property type="molecule type" value="Genomic_DNA"/>
</dbReference>
<dbReference type="Gene3D" id="3.30.420.40">
    <property type="match status" value="2"/>
</dbReference>
<dbReference type="SUPFAM" id="SSF53067">
    <property type="entry name" value="Actin-like ATPase domain"/>
    <property type="match status" value="2"/>
</dbReference>
<dbReference type="CDD" id="cd24010">
    <property type="entry name" value="ASKHA_NBD_AcK_PK"/>
    <property type="match status" value="1"/>
</dbReference>
<dbReference type="PRINTS" id="PR00471">
    <property type="entry name" value="ACETATEKNASE"/>
</dbReference>
<comment type="cofactor">
    <cofactor evidence="5">
        <name>Mg(2+)</name>
        <dbReference type="ChEBI" id="CHEBI:18420"/>
    </cofactor>
    <cofactor evidence="5">
        <name>Mn(2+)</name>
        <dbReference type="ChEBI" id="CHEBI:29035"/>
    </cofactor>
    <text evidence="5">Mg(2+). Can also accept Mn(2+).</text>
</comment>
<evidence type="ECO:0000256" key="3">
    <source>
        <dbReference type="ARBA" id="ARBA00022777"/>
    </source>
</evidence>
<gene>
    <name evidence="5" type="primary">ackA</name>
    <name evidence="7" type="ORF">ACFSAU_12980</name>
</gene>